<organism evidence="2 3">
    <name type="scientific">Marinicella sediminis</name>
    <dbReference type="NCBI Taxonomy" id="1792834"/>
    <lineage>
        <taxon>Bacteria</taxon>
        <taxon>Pseudomonadati</taxon>
        <taxon>Pseudomonadota</taxon>
        <taxon>Gammaproteobacteria</taxon>
        <taxon>Lysobacterales</taxon>
        <taxon>Marinicellaceae</taxon>
        <taxon>Marinicella</taxon>
    </lineage>
</organism>
<sequence length="171" mass="19798">MMPLWAYIYCGLIIFGTGFNLIDKHRLKRSYQPAGEVMSALCGIAVFLIAYQVIDLLHAPVISSLCFLYTWVWSFHAHRQYLDYQKFKAEHHQWARKTHVEWVEKLKKDHQSAAIKGIKNLPDLDDIDESYDFEWAEKTALYGYIGVILVGVVLVLPYCYVYLKSVGFLAS</sequence>
<evidence type="ECO:0000313" key="2">
    <source>
        <dbReference type="EMBL" id="MFC3195545.1"/>
    </source>
</evidence>
<evidence type="ECO:0000313" key="3">
    <source>
        <dbReference type="Proteomes" id="UP001595533"/>
    </source>
</evidence>
<keyword evidence="1" id="KW-0812">Transmembrane</keyword>
<feature type="transmembrane region" description="Helical" evidence="1">
    <location>
        <begin position="60"/>
        <end position="78"/>
    </location>
</feature>
<proteinExistence type="predicted"/>
<gene>
    <name evidence="2" type="ORF">ACFODZ_14920</name>
</gene>
<dbReference type="EMBL" id="JBHRTS010000008">
    <property type="protein sequence ID" value="MFC3195545.1"/>
    <property type="molecule type" value="Genomic_DNA"/>
</dbReference>
<feature type="transmembrane region" description="Helical" evidence="1">
    <location>
        <begin position="141"/>
        <end position="163"/>
    </location>
</feature>
<protein>
    <submittedName>
        <fullName evidence="2">Uncharacterized protein</fullName>
    </submittedName>
</protein>
<feature type="transmembrane region" description="Helical" evidence="1">
    <location>
        <begin position="34"/>
        <end position="54"/>
    </location>
</feature>
<keyword evidence="1" id="KW-0472">Membrane</keyword>
<comment type="caution">
    <text evidence="2">The sequence shown here is derived from an EMBL/GenBank/DDBJ whole genome shotgun (WGS) entry which is preliminary data.</text>
</comment>
<keyword evidence="1" id="KW-1133">Transmembrane helix</keyword>
<accession>A0ABV7JBP8</accession>
<keyword evidence="3" id="KW-1185">Reference proteome</keyword>
<name>A0ABV7JBP8_9GAMM</name>
<reference evidence="3" key="1">
    <citation type="journal article" date="2019" name="Int. J. Syst. Evol. Microbiol.">
        <title>The Global Catalogue of Microorganisms (GCM) 10K type strain sequencing project: providing services to taxonomists for standard genome sequencing and annotation.</title>
        <authorList>
            <consortium name="The Broad Institute Genomics Platform"/>
            <consortium name="The Broad Institute Genome Sequencing Center for Infectious Disease"/>
            <person name="Wu L."/>
            <person name="Ma J."/>
        </authorList>
    </citation>
    <scope>NUCLEOTIDE SEQUENCE [LARGE SCALE GENOMIC DNA]</scope>
    <source>
        <strain evidence="3">KCTC 42953</strain>
    </source>
</reference>
<dbReference type="Proteomes" id="UP001595533">
    <property type="component" value="Unassembled WGS sequence"/>
</dbReference>
<evidence type="ECO:0000256" key="1">
    <source>
        <dbReference type="SAM" id="Phobius"/>
    </source>
</evidence>
<feature type="transmembrane region" description="Helical" evidence="1">
    <location>
        <begin position="6"/>
        <end position="22"/>
    </location>
</feature>
<dbReference type="RefSeq" id="WP_077412869.1">
    <property type="nucleotide sequence ID" value="NZ_JBHRTS010000008.1"/>
</dbReference>